<comment type="similarity">
    <text evidence="2">Belongs to the bacterial solute-binding protein 2 family.</text>
</comment>
<dbReference type="PANTHER" id="PTHR46847:SF1">
    <property type="entry name" value="D-ALLOSE-BINDING PERIPLASMIC PROTEIN-RELATED"/>
    <property type="match status" value="1"/>
</dbReference>
<dbReference type="Pfam" id="PF13407">
    <property type="entry name" value="Peripla_BP_4"/>
    <property type="match status" value="1"/>
</dbReference>
<proteinExistence type="inferred from homology"/>
<dbReference type="AlphaFoldDB" id="A0A418VRQ4"/>
<dbReference type="Gene3D" id="3.40.50.2300">
    <property type="match status" value="2"/>
</dbReference>
<evidence type="ECO:0000259" key="5">
    <source>
        <dbReference type="Pfam" id="PF13407"/>
    </source>
</evidence>
<keyword evidence="3 4" id="KW-0732">Signal</keyword>
<gene>
    <name evidence="6" type="ORF">D3877_20285</name>
</gene>
<evidence type="ECO:0000313" key="7">
    <source>
        <dbReference type="Proteomes" id="UP000283458"/>
    </source>
</evidence>
<comment type="subcellular location">
    <subcellularLocation>
        <location evidence="1">Cell envelope</location>
    </subcellularLocation>
</comment>
<sequence length="318" mass="32945">MSKNTLALAFGAALAATTALTSFSALAAGEKIFVSFQNLSEPFVIAMNRALQAEAKVLDVSLIVVDAQSNSPKQSADLANAVVQGAKGVIVAPNDAKALAPAIDDLLAEKIPVVTVDRRVEGTTKPVAHVGADNVAGGRTLANWVVKTFPNGARIVHLSGQPGSSSAIDRAKGFRDGIAAAGSKYQLIADQTANWKRAEGLTVTEGILTANASNPPDVVVASNDDMALGALEAVRSTSGGKSKTLVIGFDALPETLGKIRAGEMSGTVEQSPSTQIRTALNTLVNHIRKGSELKSMALEPTLITKDNLDKADRIGEVK</sequence>
<feature type="domain" description="Periplasmic binding protein" evidence="5">
    <location>
        <begin position="32"/>
        <end position="288"/>
    </location>
</feature>
<evidence type="ECO:0000256" key="1">
    <source>
        <dbReference type="ARBA" id="ARBA00004196"/>
    </source>
</evidence>
<dbReference type="PANTHER" id="PTHR46847">
    <property type="entry name" value="D-ALLOSE-BINDING PERIPLASMIC PROTEIN-RELATED"/>
    <property type="match status" value="1"/>
</dbReference>
<dbReference type="SUPFAM" id="SSF53822">
    <property type="entry name" value="Periplasmic binding protein-like I"/>
    <property type="match status" value="1"/>
</dbReference>
<keyword evidence="7" id="KW-1185">Reference proteome</keyword>
<dbReference type="InterPro" id="IPR025997">
    <property type="entry name" value="SBP_2_dom"/>
</dbReference>
<feature type="signal peptide" evidence="4">
    <location>
        <begin position="1"/>
        <end position="27"/>
    </location>
</feature>
<dbReference type="EMBL" id="QYUL01000003">
    <property type="protein sequence ID" value="RJF79165.1"/>
    <property type="molecule type" value="Genomic_DNA"/>
</dbReference>
<feature type="chain" id="PRO_5019546786" evidence="4">
    <location>
        <begin position="28"/>
        <end position="318"/>
    </location>
</feature>
<dbReference type="GO" id="GO:0030246">
    <property type="term" value="F:carbohydrate binding"/>
    <property type="evidence" value="ECO:0007669"/>
    <property type="project" value="UniProtKB-ARBA"/>
</dbReference>
<name>A0A418VRQ4_9PROT</name>
<evidence type="ECO:0000256" key="3">
    <source>
        <dbReference type="ARBA" id="ARBA00022729"/>
    </source>
</evidence>
<dbReference type="InterPro" id="IPR028082">
    <property type="entry name" value="Peripla_BP_I"/>
</dbReference>
<organism evidence="6 7">
    <name type="scientific">Azospirillum cavernae</name>
    <dbReference type="NCBI Taxonomy" id="2320860"/>
    <lineage>
        <taxon>Bacteria</taxon>
        <taxon>Pseudomonadati</taxon>
        <taxon>Pseudomonadota</taxon>
        <taxon>Alphaproteobacteria</taxon>
        <taxon>Rhodospirillales</taxon>
        <taxon>Azospirillaceae</taxon>
        <taxon>Azospirillum</taxon>
    </lineage>
</organism>
<dbReference type="RefSeq" id="WP_119832622.1">
    <property type="nucleotide sequence ID" value="NZ_QYUL01000003.1"/>
</dbReference>
<comment type="caution">
    <text evidence="6">The sequence shown here is derived from an EMBL/GenBank/DDBJ whole genome shotgun (WGS) entry which is preliminary data.</text>
</comment>
<dbReference type="GO" id="GO:0030313">
    <property type="term" value="C:cell envelope"/>
    <property type="evidence" value="ECO:0007669"/>
    <property type="project" value="UniProtKB-SubCell"/>
</dbReference>
<accession>A0A418VRQ4</accession>
<evidence type="ECO:0000256" key="4">
    <source>
        <dbReference type="SAM" id="SignalP"/>
    </source>
</evidence>
<evidence type="ECO:0000256" key="2">
    <source>
        <dbReference type="ARBA" id="ARBA00007639"/>
    </source>
</evidence>
<reference evidence="6 7" key="1">
    <citation type="submission" date="2018-09" db="EMBL/GenBank/DDBJ databases">
        <authorList>
            <person name="Zhu H."/>
        </authorList>
    </citation>
    <scope>NUCLEOTIDE SEQUENCE [LARGE SCALE GENOMIC DNA]</scope>
    <source>
        <strain evidence="6 7">K2W22B-5</strain>
    </source>
</reference>
<protein>
    <submittedName>
        <fullName evidence="6">Sugar ABC transporter substrate-binding protein</fullName>
    </submittedName>
</protein>
<dbReference type="OrthoDB" id="3837830at2"/>
<evidence type="ECO:0000313" key="6">
    <source>
        <dbReference type="EMBL" id="RJF79165.1"/>
    </source>
</evidence>
<dbReference type="Proteomes" id="UP000283458">
    <property type="component" value="Unassembled WGS sequence"/>
</dbReference>